<evidence type="ECO:0000256" key="14">
    <source>
        <dbReference type="SAM" id="SignalP"/>
    </source>
</evidence>
<keyword evidence="5" id="KW-0186">Copper</keyword>
<reference evidence="16 17" key="1">
    <citation type="journal article" date="2017" name="Mol. Ecol.">
        <title>Comparative and population genomic landscape of Phellinus noxius: A hypervariable fungus causing root rot in trees.</title>
        <authorList>
            <person name="Chung C.L."/>
            <person name="Lee T.J."/>
            <person name="Akiba M."/>
            <person name="Lee H.H."/>
            <person name="Kuo T.H."/>
            <person name="Liu D."/>
            <person name="Ke H.M."/>
            <person name="Yokoi T."/>
            <person name="Roa M.B."/>
            <person name="Lu M.J."/>
            <person name="Chang Y.Y."/>
            <person name="Ann P.J."/>
            <person name="Tsai J.N."/>
            <person name="Chen C.Y."/>
            <person name="Tzean S.S."/>
            <person name="Ota Y."/>
            <person name="Hattori T."/>
            <person name="Sahashi N."/>
            <person name="Liou R.F."/>
            <person name="Kikuchi T."/>
            <person name="Tsai I.J."/>
        </authorList>
    </citation>
    <scope>NUCLEOTIDE SEQUENCE [LARGE SCALE GENOMIC DNA]</scope>
    <source>
        <strain evidence="16 17">FFPRI411160</strain>
    </source>
</reference>
<sequence length="331" mass="34329">MKYTAFGLAAAALSAVPLAAAHGFVSKIVIDGTTYKGNSPGGSTSDSAIRQISTIDPVKGATNKAVNCGPDAQPAALLADANPGSSIEITWSGGDNTLWPHNTGPLISYLASCGDTPCEQFDAINAKWFKIDQAGRKDNGDWFQQDLMSGGTYTLSLPDNLASGNYMMRHEIIALHLATSKGGAEFYPSCFQLAVGGSKTGTPSEDDLVSLPGAYSDNDPGIFDPNVFDTNVEYQFPGPAIAVLADNGSSSGSNSGSTSASSTKSASATGTKTRGSVDPTSTASSNDTGAASPSSSSGKCSLKKKNSLKKRSKINYPHHISRVMRSLYHHS</sequence>
<evidence type="ECO:0000256" key="4">
    <source>
        <dbReference type="ARBA" id="ARBA00023002"/>
    </source>
</evidence>
<name>A0A286ULS2_9AGAM</name>
<evidence type="ECO:0000256" key="13">
    <source>
        <dbReference type="SAM" id="MobiDB-lite"/>
    </source>
</evidence>
<evidence type="ECO:0000256" key="12">
    <source>
        <dbReference type="ARBA" id="ARBA00047174"/>
    </source>
</evidence>
<dbReference type="Gene3D" id="2.70.50.70">
    <property type="match status" value="1"/>
</dbReference>
<evidence type="ECO:0000256" key="7">
    <source>
        <dbReference type="ARBA" id="ARBA00023157"/>
    </source>
</evidence>
<keyword evidence="7" id="KW-1015">Disulfide bond</keyword>
<comment type="similarity">
    <text evidence="10">Belongs to the polysaccharide monooxygenase AA9 family.</text>
</comment>
<feature type="compositionally biased region" description="Low complexity" evidence="13">
    <location>
        <begin position="247"/>
        <end position="273"/>
    </location>
</feature>
<dbReference type="GO" id="GO:0046872">
    <property type="term" value="F:metal ion binding"/>
    <property type="evidence" value="ECO:0007669"/>
    <property type="project" value="UniProtKB-KW"/>
</dbReference>
<feature type="signal peptide" evidence="14">
    <location>
        <begin position="1"/>
        <end position="21"/>
    </location>
</feature>
<dbReference type="PANTHER" id="PTHR33353">
    <property type="entry name" value="PUTATIVE (AFU_ORTHOLOGUE AFUA_1G12560)-RELATED"/>
    <property type="match status" value="1"/>
</dbReference>
<keyword evidence="8" id="KW-0119">Carbohydrate metabolism</keyword>
<dbReference type="GO" id="GO:0030245">
    <property type="term" value="P:cellulose catabolic process"/>
    <property type="evidence" value="ECO:0007669"/>
    <property type="project" value="UniProtKB-KW"/>
</dbReference>
<keyword evidence="9" id="KW-0624">Polysaccharide degradation</keyword>
<dbReference type="InParanoid" id="A0A286ULS2"/>
<proteinExistence type="inferred from homology"/>
<dbReference type="EMBL" id="NBII01000003">
    <property type="protein sequence ID" value="PAV20502.1"/>
    <property type="molecule type" value="Genomic_DNA"/>
</dbReference>
<dbReference type="CDD" id="cd21175">
    <property type="entry name" value="LPMO_AA9"/>
    <property type="match status" value="1"/>
</dbReference>
<keyword evidence="16" id="KW-0378">Hydrolase</keyword>
<evidence type="ECO:0000256" key="3">
    <source>
        <dbReference type="ARBA" id="ARBA00023001"/>
    </source>
</evidence>
<keyword evidence="6" id="KW-0503">Monooxygenase</keyword>
<evidence type="ECO:0000313" key="17">
    <source>
        <dbReference type="Proteomes" id="UP000217199"/>
    </source>
</evidence>
<keyword evidence="2" id="KW-0479">Metal-binding</keyword>
<feature type="compositionally biased region" description="Low complexity" evidence="13">
    <location>
        <begin position="284"/>
        <end position="300"/>
    </location>
</feature>
<evidence type="ECO:0000256" key="6">
    <source>
        <dbReference type="ARBA" id="ARBA00023033"/>
    </source>
</evidence>
<comment type="cofactor">
    <cofactor evidence="1">
        <name>Cu(2+)</name>
        <dbReference type="ChEBI" id="CHEBI:29036"/>
    </cofactor>
</comment>
<gene>
    <name evidence="16" type="ORF">PNOK_0312900</name>
</gene>
<organism evidence="16 17">
    <name type="scientific">Pyrrhoderma noxium</name>
    <dbReference type="NCBI Taxonomy" id="2282107"/>
    <lineage>
        <taxon>Eukaryota</taxon>
        <taxon>Fungi</taxon>
        <taxon>Dikarya</taxon>
        <taxon>Basidiomycota</taxon>
        <taxon>Agaricomycotina</taxon>
        <taxon>Agaricomycetes</taxon>
        <taxon>Hymenochaetales</taxon>
        <taxon>Hymenochaetaceae</taxon>
        <taxon>Pyrrhoderma</taxon>
    </lineage>
</organism>
<feature type="domain" description="Auxiliary Activity family 9 catalytic" evidence="15">
    <location>
        <begin position="22"/>
        <end position="224"/>
    </location>
</feature>
<dbReference type="Pfam" id="PF03443">
    <property type="entry name" value="AA9"/>
    <property type="match status" value="1"/>
</dbReference>
<accession>A0A286ULS2</accession>
<dbReference type="AlphaFoldDB" id="A0A286ULS2"/>
<feature type="chain" id="PRO_5013702543" description="lytic cellulose monooxygenase (C4-dehydrogenating)" evidence="14">
    <location>
        <begin position="22"/>
        <end position="331"/>
    </location>
</feature>
<dbReference type="InterPro" id="IPR005103">
    <property type="entry name" value="AA9_LPMO"/>
</dbReference>
<evidence type="ECO:0000256" key="1">
    <source>
        <dbReference type="ARBA" id="ARBA00001973"/>
    </source>
</evidence>
<feature type="region of interest" description="Disordered" evidence="13">
    <location>
        <begin position="247"/>
        <end position="313"/>
    </location>
</feature>
<dbReference type="Proteomes" id="UP000217199">
    <property type="component" value="Unassembled WGS sequence"/>
</dbReference>
<evidence type="ECO:0000256" key="9">
    <source>
        <dbReference type="ARBA" id="ARBA00023326"/>
    </source>
</evidence>
<evidence type="ECO:0000256" key="2">
    <source>
        <dbReference type="ARBA" id="ARBA00022723"/>
    </source>
</evidence>
<dbReference type="GO" id="GO:0016787">
    <property type="term" value="F:hydrolase activity"/>
    <property type="evidence" value="ECO:0007669"/>
    <property type="project" value="UniProtKB-KW"/>
</dbReference>
<keyword evidence="17" id="KW-1185">Reference proteome</keyword>
<keyword evidence="14" id="KW-0732">Signal</keyword>
<evidence type="ECO:0000256" key="11">
    <source>
        <dbReference type="ARBA" id="ARBA00045077"/>
    </source>
</evidence>
<evidence type="ECO:0000259" key="15">
    <source>
        <dbReference type="Pfam" id="PF03443"/>
    </source>
</evidence>
<evidence type="ECO:0000256" key="5">
    <source>
        <dbReference type="ARBA" id="ARBA00023008"/>
    </source>
</evidence>
<comment type="catalytic activity">
    <reaction evidence="11">
        <text>[(1-&gt;4)-beta-D-glucosyl]n+m + reduced acceptor + O2 = 4-dehydro-beta-D-glucosyl-[(1-&gt;4)-beta-D-glucosyl]n-1 + [(1-&gt;4)-beta-D-glucosyl]m + acceptor + H2O.</text>
        <dbReference type="EC" id="1.14.99.56"/>
    </reaction>
</comment>
<dbReference type="STRING" id="2282107.A0A286ULS2"/>
<feature type="compositionally biased region" description="Basic residues" evidence="13">
    <location>
        <begin position="301"/>
        <end position="313"/>
    </location>
</feature>
<comment type="caution">
    <text evidence="16">The sequence shown here is derived from an EMBL/GenBank/DDBJ whole genome shotgun (WGS) entry which is preliminary data.</text>
</comment>
<dbReference type="OrthoDB" id="4849160at2759"/>
<dbReference type="GO" id="GO:0004497">
    <property type="term" value="F:monooxygenase activity"/>
    <property type="evidence" value="ECO:0007669"/>
    <property type="project" value="UniProtKB-KW"/>
</dbReference>
<keyword evidence="3" id="KW-0136">Cellulose degradation</keyword>
<keyword evidence="4" id="KW-0560">Oxidoreductase</keyword>
<evidence type="ECO:0000256" key="10">
    <source>
        <dbReference type="ARBA" id="ARBA00044502"/>
    </source>
</evidence>
<evidence type="ECO:0000256" key="8">
    <source>
        <dbReference type="ARBA" id="ARBA00023277"/>
    </source>
</evidence>
<evidence type="ECO:0000313" key="16">
    <source>
        <dbReference type="EMBL" id="PAV20502.1"/>
    </source>
</evidence>
<protein>
    <recommendedName>
        <fullName evidence="12">lytic cellulose monooxygenase (C4-dehydrogenating)</fullName>
        <ecNumber evidence="12">1.14.99.56</ecNumber>
    </recommendedName>
</protein>
<dbReference type="EC" id="1.14.99.56" evidence="12"/>
<dbReference type="PANTHER" id="PTHR33353:SF6">
    <property type="entry name" value="ENDOGLUCANASE IV"/>
    <property type="match status" value="1"/>
</dbReference>
<dbReference type="InterPro" id="IPR049892">
    <property type="entry name" value="AA9"/>
</dbReference>